<organism evidence="2 3">
    <name type="scientific">Sutcliffiella horikoshii</name>
    <dbReference type="NCBI Taxonomy" id="79883"/>
    <lineage>
        <taxon>Bacteria</taxon>
        <taxon>Bacillati</taxon>
        <taxon>Bacillota</taxon>
        <taxon>Bacilli</taxon>
        <taxon>Bacillales</taxon>
        <taxon>Bacillaceae</taxon>
        <taxon>Sutcliffiella</taxon>
    </lineage>
</organism>
<proteinExistence type="predicted"/>
<dbReference type="OrthoDB" id="2935923at2"/>
<feature type="transmembrane region" description="Helical" evidence="1">
    <location>
        <begin position="55"/>
        <end position="74"/>
    </location>
</feature>
<keyword evidence="1" id="KW-0812">Transmembrane</keyword>
<name>A0A5D4TF46_9BACI</name>
<evidence type="ECO:0000313" key="3">
    <source>
        <dbReference type="Proteomes" id="UP000324517"/>
    </source>
</evidence>
<reference evidence="2 3" key="1">
    <citation type="submission" date="2019-08" db="EMBL/GenBank/DDBJ databases">
        <title>Bacillus genomes from the desert of Cuatro Cienegas, Coahuila.</title>
        <authorList>
            <person name="Olmedo-Alvarez G."/>
        </authorList>
    </citation>
    <scope>NUCLEOTIDE SEQUENCE [LARGE SCALE GENOMIC DNA]</scope>
    <source>
        <strain evidence="2 3">CH98b_3T</strain>
    </source>
</reference>
<comment type="caution">
    <text evidence="2">The sequence shown here is derived from an EMBL/GenBank/DDBJ whole genome shotgun (WGS) entry which is preliminary data.</text>
</comment>
<dbReference type="EMBL" id="VTET01000003">
    <property type="protein sequence ID" value="TYS73142.1"/>
    <property type="molecule type" value="Genomic_DNA"/>
</dbReference>
<evidence type="ECO:0008006" key="4">
    <source>
        <dbReference type="Google" id="ProtNLM"/>
    </source>
</evidence>
<dbReference type="Proteomes" id="UP000324517">
    <property type="component" value="Unassembled WGS sequence"/>
</dbReference>
<keyword evidence="1" id="KW-1133">Transmembrane helix</keyword>
<evidence type="ECO:0000256" key="1">
    <source>
        <dbReference type="SAM" id="Phobius"/>
    </source>
</evidence>
<accession>A0A5D4TF46</accession>
<dbReference type="Pfam" id="PF19893">
    <property type="entry name" value="DUF6366"/>
    <property type="match status" value="1"/>
</dbReference>
<evidence type="ECO:0000313" key="2">
    <source>
        <dbReference type="EMBL" id="TYS73142.1"/>
    </source>
</evidence>
<protein>
    <recommendedName>
        <fullName evidence="4">Phage capsid protein</fullName>
    </recommendedName>
</protein>
<dbReference type="AlphaFoldDB" id="A0A5D4TF46"/>
<dbReference type="InterPro" id="IPR045946">
    <property type="entry name" value="DUF6366"/>
</dbReference>
<sequence length="78" mass="8618">MVFIGGVCLNNRQETPEGKRESLRHKELKKNPTSVFGDGLNRAENGNLADLVGALGWKVTGIIIVVLIVGYVFYKLIF</sequence>
<gene>
    <name evidence="2" type="ORF">FZC75_08810</name>
</gene>
<keyword evidence="1" id="KW-0472">Membrane</keyword>